<gene>
    <name evidence="6" type="ORF">ONZ51_g9440</name>
</gene>
<reference evidence="6" key="1">
    <citation type="submission" date="2022-11" db="EMBL/GenBank/DDBJ databases">
        <title>Genome Sequence of Cubamyces cubensis.</title>
        <authorList>
            <person name="Buettner E."/>
        </authorList>
    </citation>
    <scope>NUCLEOTIDE SEQUENCE</scope>
    <source>
        <strain evidence="6">MPL-01</strain>
    </source>
</reference>
<dbReference type="EMBL" id="JAPEVG010000322">
    <property type="protein sequence ID" value="KAJ8468754.1"/>
    <property type="molecule type" value="Genomic_DNA"/>
</dbReference>
<proteinExistence type="predicted"/>
<dbReference type="Proteomes" id="UP001215151">
    <property type="component" value="Unassembled WGS sequence"/>
</dbReference>
<sequence length="241" mass="27875">MPSKKKDPTMTDQMHFCNYCAITRDEKPLFQCGRCKAHMYCSRECQKADWQKHKFICETNTAFFNHIEEQSNSLAGLMHRRTLVDGISLSEYNERIRKWVRFHNTTIMAVTTYALRLPEDETRARRYVLYIKLGPRPQAEHQGAAGKYFRVVDAEVLTCTEAAKRPSPWPESLEQLKIVQDAEEREGKGTVAVAMVECPPLAIQIVPFGQIKDMEGGKVYEGWKSFLMKWVEQGKKLRIPL</sequence>
<evidence type="ECO:0000313" key="6">
    <source>
        <dbReference type="EMBL" id="KAJ8468754.1"/>
    </source>
</evidence>
<evidence type="ECO:0000256" key="1">
    <source>
        <dbReference type="ARBA" id="ARBA00022723"/>
    </source>
</evidence>
<dbReference type="SUPFAM" id="SSF144232">
    <property type="entry name" value="HIT/MYND zinc finger-like"/>
    <property type="match status" value="1"/>
</dbReference>
<keyword evidence="3" id="KW-0862">Zinc</keyword>
<dbReference type="AlphaFoldDB" id="A0AAD7TLS1"/>
<protein>
    <recommendedName>
        <fullName evidence="5">MYND-type domain-containing protein</fullName>
    </recommendedName>
</protein>
<feature type="domain" description="MYND-type" evidence="5">
    <location>
        <begin position="17"/>
        <end position="57"/>
    </location>
</feature>
<comment type="caution">
    <text evidence="6">The sequence shown here is derived from an EMBL/GenBank/DDBJ whole genome shotgun (WGS) entry which is preliminary data.</text>
</comment>
<name>A0AAD7TLS1_9APHY</name>
<dbReference type="PROSITE" id="PS50865">
    <property type="entry name" value="ZF_MYND_2"/>
    <property type="match status" value="1"/>
</dbReference>
<evidence type="ECO:0000313" key="7">
    <source>
        <dbReference type="Proteomes" id="UP001215151"/>
    </source>
</evidence>
<keyword evidence="2 4" id="KW-0863">Zinc-finger</keyword>
<dbReference type="InterPro" id="IPR002893">
    <property type="entry name" value="Znf_MYND"/>
</dbReference>
<evidence type="ECO:0000259" key="5">
    <source>
        <dbReference type="PROSITE" id="PS50865"/>
    </source>
</evidence>
<dbReference type="GO" id="GO:0008270">
    <property type="term" value="F:zinc ion binding"/>
    <property type="evidence" value="ECO:0007669"/>
    <property type="project" value="UniProtKB-KW"/>
</dbReference>
<evidence type="ECO:0000256" key="2">
    <source>
        <dbReference type="ARBA" id="ARBA00022771"/>
    </source>
</evidence>
<evidence type="ECO:0000256" key="3">
    <source>
        <dbReference type="ARBA" id="ARBA00022833"/>
    </source>
</evidence>
<organism evidence="6 7">
    <name type="scientific">Trametes cubensis</name>
    <dbReference type="NCBI Taxonomy" id="1111947"/>
    <lineage>
        <taxon>Eukaryota</taxon>
        <taxon>Fungi</taxon>
        <taxon>Dikarya</taxon>
        <taxon>Basidiomycota</taxon>
        <taxon>Agaricomycotina</taxon>
        <taxon>Agaricomycetes</taxon>
        <taxon>Polyporales</taxon>
        <taxon>Polyporaceae</taxon>
        <taxon>Trametes</taxon>
    </lineage>
</organism>
<evidence type="ECO:0000256" key="4">
    <source>
        <dbReference type="PROSITE-ProRule" id="PRU00134"/>
    </source>
</evidence>
<keyword evidence="1" id="KW-0479">Metal-binding</keyword>
<dbReference type="Pfam" id="PF01753">
    <property type="entry name" value="zf-MYND"/>
    <property type="match status" value="1"/>
</dbReference>
<keyword evidence="7" id="KW-1185">Reference proteome</keyword>
<dbReference type="Gene3D" id="6.10.140.2220">
    <property type="match status" value="1"/>
</dbReference>
<accession>A0AAD7TLS1</accession>